<dbReference type="Pfam" id="PF02114">
    <property type="entry name" value="Phosducin"/>
    <property type="match status" value="1"/>
</dbReference>
<dbReference type="EMBL" id="ML210150">
    <property type="protein sequence ID" value="TFK29386.1"/>
    <property type="molecule type" value="Genomic_DNA"/>
</dbReference>
<gene>
    <name evidence="4" type="ORF">FA15DRAFT_664331</name>
</gene>
<evidence type="ECO:0000256" key="2">
    <source>
        <dbReference type="SAM" id="MobiDB-lite"/>
    </source>
</evidence>
<keyword evidence="5" id="KW-1185">Reference proteome</keyword>
<proteinExistence type="inferred from homology"/>
<evidence type="ECO:0000313" key="5">
    <source>
        <dbReference type="Proteomes" id="UP000307440"/>
    </source>
</evidence>
<dbReference type="AlphaFoldDB" id="A0A5C3LBM5"/>
<accession>A0A5C3LBM5</accession>
<organism evidence="4 5">
    <name type="scientific">Coprinopsis marcescibilis</name>
    <name type="common">Agaric fungus</name>
    <name type="synonym">Psathyrella marcescibilis</name>
    <dbReference type="NCBI Taxonomy" id="230819"/>
    <lineage>
        <taxon>Eukaryota</taxon>
        <taxon>Fungi</taxon>
        <taxon>Dikarya</taxon>
        <taxon>Basidiomycota</taxon>
        <taxon>Agaricomycotina</taxon>
        <taxon>Agaricomycetes</taxon>
        <taxon>Agaricomycetidae</taxon>
        <taxon>Agaricales</taxon>
        <taxon>Agaricineae</taxon>
        <taxon>Psathyrellaceae</taxon>
        <taxon>Coprinopsis</taxon>
    </lineage>
</organism>
<protein>
    <submittedName>
        <fullName evidence="4">GTPase inhibitor</fullName>
    </submittedName>
</protein>
<dbReference type="PANTHER" id="PTHR21148">
    <property type="entry name" value="THIOREDOXIN DOMAIN-CONTAINING PROTEIN 9"/>
    <property type="match status" value="1"/>
</dbReference>
<dbReference type="SUPFAM" id="SSF52833">
    <property type="entry name" value="Thioredoxin-like"/>
    <property type="match status" value="1"/>
</dbReference>
<feature type="region of interest" description="Disordered" evidence="2">
    <location>
        <begin position="13"/>
        <end position="33"/>
    </location>
</feature>
<dbReference type="InterPro" id="IPR036249">
    <property type="entry name" value="Thioredoxin-like_sf"/>
</dbReference>
<evidence type="ECO:0000259" key="3">
    <source>
        <dbReference type="Pfam" id="PF02114"/>
    </source>
</evidence>
<comment type="similarity">
    <text evidence="1">Belongs to the phosducin family.</text>
</comment>
<feature type="domain" description="Phosducin" evidence="3">
    <location>
        <begin position="67"/>
        <end position="213"/>
    </location>
</feature>
<dbReference type="STRING" id="230819.A0A5C3LBM5"/>
<evidence type="ECO:0000313" key="4">
    <source>
        <dbReference type="EMBL" id="TFK29386.1"/>
    </source>
</evidence>
<dbReference type="InterPro" id="IPR024253">
    <property type="entry name" value="Phosducin_thioredoxin-like_dom"/>
</dbReference>
<evidence type="ECO:0000256" key="1">
    <source>
        <dbReference type="ARBA" id="ARBA00009686"/>
    </source>
</evidence>
<dbReference type="OrthoDB" id="10257948at2759"/>
<dbReference type="CDD" id="cd02989">
    <property type="entry name" value="Phd_like_TxnDC9"/>
    <property type="match status" value="1"/>
</dbReference>
<name>A0A5C3LBM5_COPMA</name>
<dbReference type="Gene3D" id="3.40.30.10">
    <property type="entry name" value="Glutaredoxin"/>
    <property type="match status" value="1"/>
</dbReference>
<reference evidence="4 5" key="1">
    <citation type="journal article" date="2019" name="Nat. Ecol. Evol.">
        <title>Megaphylogeny resolves global patterns of mushroom evolution.</title>
        <authorList>
            <person name="Varga T."/>
            <person name="Krizsan K."/>
            <person name="Foldi C."/>
            <person name="Dima B."/>
            <person name="Sanchez-Garcia M."/>
            <person name="Sanchez-Ramirez S."/>
            <person name="Szollosi G.J."/>
            <person name="Szarkandi J.G."/>
            <person name="Papp V."/>
            <person name="Albert L."/>
            <person name="Andreopoulos W."/>
            <person name="Angelini C."/>
            <person name="Antonin V."/>
            <person name="Barry K.W."/>
            <person name="Bougher N.L."/>
            <person name="Buchanan P."/>
            <person name="Buyck B."/>
            <person name="Bense V."/>
            <person name="Catcheside P."/>
            <person name="Chovatia M."/>
            <person name="Cooper J."/>
            <person name="Damon W."/>
            <person name="Desjardin D."/>
            <person name="Finy P."/>
            <person name="Geml J."/>
            <person name="Haridas S."/>
            <person name="Hughes K."/>
            <person name="Justo A."/>
            <person name="Karasinski D."/>
            <person name="Kautmanova I."/>
            <person name="Kiss B."/>
            <person name="Kocsube S."/>
            <person name="Kotiranta H."/>
            <person name="LaButti K.M."/>
            <person name="Lechner B.E."/>
            <person name="Liimatainen K."/>
            <person name="Lipzen A."/>
            <person name="Lukacs Z."/>
            <person name="Mihaltcheva S."/>
            <person name="Morgado L.N."/>
            <person name="Niskanen T."/>
            <person name="Noordeloos M.E."/>
            <person name="Ohm R.A."/>
            <person name="Ortiz-Santana B."/>
            <person name="Ovrebo C."/>
            <person name="Racz N."/>
            <person name="Riley R."/>
            <person name="Savchenko A."/>
            <person name="Shiryaev A."/>
            <person name="Soop K."/>
            <person name="Spirin V."/>
            <person name="Szebenyi C."/>
            <person name="Tomsovsky M."/>
            <person name="Tulloss R.E."/>
            <person name="Uehling J."/>
            <person name="Grigoriev I.V."/>
            <person name="Vagvolgyi C."/>
            <person name="Papp T."/>
            <person name="Martin F.M."/>
            <person name="Miettinen O."/>
            <person name="Hibbett D.S."/>
            <person name="Nagy L.G."/>
        </authorList>
    </citation>
    <scope>NUCLEOTIDE SEQUENCE [LARGE SCALE GENOMIC DNA]</scope>
    <source>
        <strain evidence="4 5">CBS 121175</strain>
    </source>
</reference>
<dbReference type="Proteomes" id="UP000307440">
    <property type="component" value="Unassembled WGS sequence"/>
</dbReference>
<sequence length="217" mass="24602">MSSAKAASLAARLVAPNLGSSRQRNSDDEDDEDAIFAQLEEEIENDPSYSVREQAVSMLKREMERVKDLQGNKHGQYTEVTDEKEVIRITANEKRCVVHFYHSNFKRCDTMDKHLAKLAPKYFNTRFIRVFVENIPWLVEKLVIKVLPCVVCFENGVTKDRVVGFEELGNSDNFETAALELRLASCGVLKAANSSGLNSVYRVSAKKKNEDDDDYDL</sequence>